<protein>
    <submittedName>
        <fullName evidence="2">Uncharacterized protein</fullName>
    </submittedName>
</protein>
<keyword evidence="1" id="KW-0812">Transmembrane</keyword>
<keyword evidence="1" id="KW-0472">Membrane</keyword>
<reference evidence="2" key="1">
    <citation type="submission" date="2023-07" db="EMBL/GenBank/DDBJ databases">
        <title>draft genome sequence of fig (Ficus carica).</title>
        <authorList>
            <person name="Takahashi T."/>
            <person name="Nishimura K."/>
        </authorList>
    </citation>
    <scope>NUCLEOTIDE SEQUENCE</scope>
</reference>
<organism evidence="2 3">
    <name type="scientific">Ficus carica</name>
    <name type="common">Common fig</name>
    <dbReference type="NCBI Taxonomy" id="3494"/>
    <lineage>
        <taxon>Eukaryota</taxon>
        <taxon>Viridiplantae</taxon>
        <taxon>Streptophyta</taxon>
        <taxon>Embryophyta</taxon>
        <taxon>Tracheophyta</taxon>
        <taxon>Spermatophyta</taxon>
        <taxon>Magnoliopsida</taxon>
        <taxon>eudicotyledons</taxon>
        <taxon>Gunneridae</taxon>
        <taxon>Pentapetalae</taxon>
        <taxon>rosids</taxon>
        <taxon>fabids</taxon>
        <taxon>Rosales</taxon>
        <taxon>Moraceae</taxon>
        <taxon>Ficeae</taxon>
        <taxon>Ficus</taxon>
    </lineage>
</organism>
<evidence type="ECO:0000256" key="1">
    <source>
        <dbReference type="SAM" id="Phobius"/>
    </source>
</evidence>
<dbReference type="AlphaFoldDB" id="A0AA87YS67"/>
<keyword evidence="3" id="KW-1185">Reference proteome</keyword>
<sequence length="157" mass="17328">MRKGECTYDCCVFPFCRRAFADREPTYLLGLSIFGACFCLITFSNERAFKCPLPGEPLSATLAQTSYTLGLEGGAEVDWSFFREPTSSVEQRNESKVTEAFANFTLIVGPNLKGEPCCLLEISPRSCTARLVLRALLLPSPSPRSTVQNKAVWSIAK</sequence>
<name>A0AA87YS67_FICCA</name>
<accession>A0AA87YS67</accession>
<keyword evidence="1" id="KW-1133">Transmembrane helix</keyword>
<dbReference type="Proteomes" id="UP001187192">
    <property type="component" value="Unassembled WGS sequence"/>
</dbReference>
<evidence type="ECO:0000313" key="2">
    <source>
        <dbReference type="EMBL" id="GMN22124.1"/>
    </source>
</evidence>
<gene>
    <name evidence="2" type="ORF">TIFTF001_043455</name>
</gene>
<comment type="caution">
    <text evidence="2">The sequence shown here is derived from an EMBL/GenBank/DDBJ whole genome shotgun (WGS) entry which is preliminary data.</text>
</comment>
<evidence type="ECO:0000313" key="3">
    <source>
        <dbReference type="Proteomes" id="UP001187192"/>
    </source>
</evidence>
<feature type="transmembrane region" description="Helical" evidence="1">
    <location>
        <begin position="27"/>
        <end position="44"/>
    </location>
</feature>
<dbReference type="EMBL" id="BTGU01002806">
    <property type="protein sequence ID" value="GMN22124.1"/>
    <property type="molecule type" value="Genomic_DNA"/>
</dbReference>
<proteinExistence type="predicted"/>